<dbReference type="InterPro" id="IPR034393">
    <property type="entry name" value="TatSF1-like"/>
</dbReference>
<dbReference type="OrthoDB" id="263617at2759"/>
<evidence type="ECO:0000256" key="2">
    <source>
        <dbReference type="SAM" id="MobiDB-lite"/>
    </source>
</evidence>
<dbReference type="Gene3D" id="3.30.70.330">
    <property type="match status" value="2"/>
</dbReference>
<accession>A0A9W6Y898</accession>
<dbReference type="PANTHER" id="PTHR15608">
    <property type="entry name" value="SPLICING FACTOR U2AF-ASSOCIATED PROTEIN 2"/>
    <property type="match status" value="1"/>
</dbReference>
<dbReference type="InterPro" id="IPR035979">
    <property type="entry name" value="RBD_domain_sf"/>
</dbReference>
<name>A0A9W6Y898_9STRA</name>
<dbReference type="InterPro" id="IPR012677">
    <property type="entry name" value="Nucleotide-bd_a/b_plait_sf"/>
</dbReference>
<evidence type="ECO:0000313" key="5">
    <source>
        <dbReference type="Proteomes" id="UP001165121"/>
    </source>
</evidence>
<dbReference type="GO" id="GO:0005686">
    <property type="term" value="C:U2 snRNP"/>
    <property type="evidence" value="ECO:0007669"/>
    <property type="project" value="TreeGrafter"/>
</dbReference>
<dbReference type="EMBL" id="BSXT01003857">
    <property type="protein sequence ID" value="GMF55790.1"/>
    <property type="molecule type" value="Genomic_DNA"/>
</dbReference>
<dbReference type="AlphaFoldDB" id="A0A9W6Y898"/>
<dbReference type="InterPro" id="IPR000504">
    <property type="entry name" value="RRM_dom"/>
</dbReference>
<feature type="region of interest" description="Disordered" evidence="2">
    <location>
        <begin position="1"/>
        <end position="83"/>
    </location>
</feature>
<organism evidence="4 5">
    <name type="scientific">Phytophthora fragariaefolia</name>
    <dbReference type="NCBI Taxonomy" id="1490495"/>
    <lineage>
        <taxon>Eukaryota</taxon>
        <taxon>Sar</taxon>
        <taxon>Stramenopiles</taxon>
        <taxon>Oomycota</taxon>
        <taxon>Peronosporomycetes</taxon>
        <taxon>Peronosporales</taxon>
        <taxon>Peronosporaceae</taxon>
        <taxon>Phytophthora</taxon>
    </lineage>
</organism>
<evidence type="ECO:0000259" key="3">
    <source>
        <dbReference type="PROSITE" id="PS50102"/>
    </source>
</evidence>
<gene>
    <name evidence="4" type="ORF">Pfra01_002353600</name>
</gene>
<reference evidence="4" key="1">
    <citation type="submission" date="2023-04" db="EMBL/GenBank/DDBJ databases">
        <title>Phytophthora fragariaefolia NBRC 109709.</title>
        <authorList>
            <person name="Ichikawa N."/>
            <person name="Sato H."/>
            <person name="Tonouchi N."/>
        </authorList>
    </citation>
    <scope>NUCLEOTIDE SEQUENCE</scope>
    <source>
        <strain evidence="4">NBRC 109709</strain>
    </source>
</reference>
<keyword evidence="1" id="KW-0694">RNA-binding</keyword>
<dbReference type="GO" id="GO:0003723">
    <property type="term" value="F:RNA binding"/>
    <property type="evidence" value="ECO:0007669"/>
    <property type="project" value="UniProtKB-UniRule"/>
</dbReference>
<dbReference type="PROSITE" id="PS50102">
    <property type="entry name" value="RRM"/>
    <property type="match status" value="1"/>
</dbReference>
<dbReference type="Proteomes" id="UP001165121">
    <property type="component" value="Unassembled WGS sequence"/>
</dbReference>
<dbReference type="PANTHER" id="PTHR15608:SF0">
    <property type="entry name" value="HIV TAT-SPECIFIC FACTOR 1"/>
    <property type="match status" value="1"/>
</dbReference>
<protein>
    <submittedName>
        <fullName evidence="4">Unnamed protein product</fullName>
    </submittedName>
</protein>
<evidence type="ECO:0000256" key="1">
    <source>
        <dbReference type="PROSITE-ProRule" id="PRU00176"/>
    </source>
</evidence>
<dbReference type="SUPFAM" id="SSF54928">
    <property type="entry name" value="RNA-binding domain, RBD"/>
    <property type="match status" value="2"/>
</dbReference>
<feature type="domain" description="RRM" evidence="3">
    <location>
        <begin position="103"/>
        <end position="187"/>
    </location>
</feature>
<comment type="caution">
    <text evidence="4">The sequence shown here is derived from an EMBL/GenBank/DDBJ whole genome shotgun (WGS) entry which is preliminary data.</text>
</comment>
<proteinExistence type="predicted"/>
<sequence>MLRRPRTPPLPVAPRSNPTTLDTYIQVAIDTSETKNRATPKKSKRRRKKQQQPSLAAVREPARLTSPPIPGKPERRKRKSKVQNNIVQSLQVSPQKCKFRVRGLVTVDELEDEDEAEEVQEEVRHDFARFGELYDAVIIHKKEEESWLLAGDVIVKFRDAGDALKAFTAIDGNVFGGKTVTCAWSGKMEGTAVVVQGLLIPEEVEDPDEVEDLKEEVMQMFVKHGVVKEMKLDEVSGDVTVIYSGPERGLGAVKALNGSRYGGRVVTAYLAQLSREAKVENHDEIERRLLEAEATSKVSYHVQVPIVLNWYVQTNLILIELWYVHLLLEANRVSRIAASRWQVFEATGRFAGNFKTALVMCSWVY</sequence>
<dbReference type="GO" id="GO:0005684">
    <property type="term" value="C:U2-type spliceosomal complex"/>
    <property type="evidence" value="ECO:0007669"/>
    <property type="project" value="TreeGrafter"/>
</dbReference>
<evidence type="ECO:0000313" key="4">
    <source>
        <dbReference type="EMBL" id="GMF55790.1"/>
    </source>
</evidence>
<keyword evidence="5" id="KW-1185">Reference proteome</keyword>
<feature type="compositionally biased region" description="Basic residues" evidence="2">
    <location>
        <begin position="38"/>
        <end position="50"/>
    </location>
</feature>